<dbReference type="RefSeq" id="WP_067917354.1">
    <property type="nucleotide sequence ID" value="NZ_BSRZ01000004.1"/>
</dbReference>
<keyword evidence="5" id="KW-0963">Cytoplasm</keyword>
<dbReference type="InterPro" id="IPR000682">
    <property type="entry name" value="PCMT"/>
</dbReference>
<sequence length="374" mass="40695">MTGTPVDWKARAVALADRLTEQGAITDPAWRRVVETVPRHVFVPEFYSDGDPPELITARDARWLELAYSDDTLVTQRKEHPDQPGFSWSTSSSTRPGFMLRLLHLLDVGDGMDVLEIGTGTGYTAGLLCERLGSQHVSTVDIDPELTEAARRRLADAGYRPAVITGDGLLGDPVHAPFDRVLATVATESVPYAWVEQTRAGGVILADVRPRGMTRAGALARLTVTEQGTAGGPLIPATWGFMSTRREVDRPGIPETAPIDTSVVRTRTSPVGGAALRTPGLSLLIWQRLPGVTVFPRPDGAQIVTPDASWATVTTTAPATVEYGGPTDLWQQVEEAHAWWTAHGRPDVDAFDLTVTPDEQRIHYRTPDGDDRNR</sequence>
<evidence type="ECO:0000256" key="5">
    <source>
        <dbReference type="ARBA" id="ARBA00022490"/>
    </source>
</evidence>
<reference evidence="12" key="1">
    <citation type="submission" date="2023-02" db="EMBL/GenBank/DDBJ databases">
        <title>Actinomadura rubrobrunea NBRC 14622.</title>
        <authorList>
            <person name="Ichikawa N."/>
            <person name="Sato H."/>
            <person name="Tonouchi N."/>
        </authorList>
    </citation>
    <scope>NUCLEOTIDE SEQUENCE</scope>
    <source>
        <strain evidence="12">NBRC 14622</strain>
    </source>
</reference>
<dbReference type="Gene3D" id="3.40.50.150">
    <property type="entry name" value="Vaccinia Virus protein VP39"/>
    <property type="match status" value="1"/>
</dbReference>
<evidence type="ECO:0000313" key="12">
    <source>
        <dbReference type="EMBL" id="GLW64085.1"/>
    </source>
</evidence>
<evidence type="ECO:0000313" key="13">
    <source>
        <dbReference type="Proteomes" id="UP001165124"/>
    </source>
</evidence>
<evidence type="ECO:0000256" key="9">
    <source>
        <dbReference type="ARBA" id="ARBA00030757"/>
    </source>
</evidence>
<protein>
    <recommendedName>
        <fullName evidence="4">Protein-L-isoaspartate O-methyltransferase</fullName>
        <ecNumber evidence="3">2.1.1.77</ecNumber>
    </recommendedName>
    <alternativeName>
        <fullName evidence="11">L-isoaspartyl protein carboxyl methyltransferase</fullName>
    </alternativeName>
    <alternativeName>
        <fullName evidence="9">Protein L-isoaspartyl methyltransferase</fullName>
    </alternativeName>
    <alternativeName>
        <fullName evidence="10">Protein-beta-aspartate methyltransferase</fullName>
    </alternativeName>
</protein>
<dbReference type="AlphaFoldDB" id="A0A9W6UWW0"/>
<evidence type="ECO:0000256" key="11">
    <source>
        <dbReference type="ARBA" id="ARBA00031350"/>
    </source>
</evidence>
<dbReference type="PANTHER" id="PTHR11579">
    <property type="entry name" value="PROTEIN-L-ISOASPARTATE O-METHYLTRANSFERASE"/>
    <property type="match status" value="1"/>
</dbReference>
<evidence type="ECO:0000256" key="6">
    <source>
        <dbReference type="ARBA" id="ARBA00022603"/>
    </source>
</evidence>
<evidence type="ECO:0000256" key="3">
    <source>
        <dbReference type="ARBA" id="ARBA00011890"/>
    </source>
</evidence>
<evidence type="ECO:0000256" key="8">
    <source>
        <dbReference type="ARBA" id="ARBA00022691"/>
    </source>
</evidence>
<dbReference type="EC" id="2.1.1.77" evidence="3"/>
<gene>
    <name evidence="12" type="primary">pcm</name>
    <name evidence="12" type="ORF">Arub01_23290</name>
</gene>
<dbReference type="Pfam" id="PF01135">
    <property type="entry name" value="PCMT"/>
    <property type="match status" value="1"/>
</dbReference>
<evidence type="ECO:0000256" key="10">
    <source>
        <dbReference type="ARBA" id="ARBA00031323"/>
    </source>
</evidence>
<organism evidence="12 13">
    <name type="scientific">Actinomadura rubrobrunea</name>
    <dbReference type="NCBI Taxonomy" id="115335"/>
    <lineage>
        <taxon>Bacteria</taxon>
        <taxon>Bacillati</taxon>
        <taxon>Actinomycetota</taxon>
        <taxon>Actinomycetes</taxon>
        <taxon>Streptosporangiales</taxon>
        <taxon>Thermomonosporaceae</taxon>
        <taxon>Actinomadura</taxon>
    </lineage>
</organism>
<dbReference type="CDD" id="cd02440">
    <property type="entry name" value="AdoMet_MTases"/>
    <property type="match status" value="1"/>
</dbReference>
<comment type="subcellular location">
    <subcellularLocation>
        <location evidence="1">Cytoplasm</location>
    </subcellularLocation>
</comment>
<dbReference type="Proteomes" id="UP001165124">
    <property type="component" value="Unassembled WGS sequence"/>
</dbReference>
<evidence type="ECO:0000256" key="7">
    <source>
        <dbReference type="ARBA" id="ARBA00022679"/>
    </source>
</evidence>
<dbReference type="SUPFAM" id="SSF53335">
    <property type="entry name" value="S-adenosyl-L-methionine-dependent methyltransferases"/>
    <property type="match status" value="1"/>
</dbReference>
<proteinExistence type="inferred from homology"/>
<evidence type="ECO:0000256" key="4">
    <source>
        <dbReference type="ARBA" id="ARBA00013346"/>
    </source>
</evidence>
<accession>A0A9W6UWW0</accession>
<comment type="similarity">
    <text evidence="2">Belongs to the methyltransferase superfamily. L-isoaspartyl/D-aspartyl protein methyltransferase family.</text>
</comment>
<evidence type="ECO:0000256" key="2">
    <source>
        <dbReference type="ARBA" id="ARBA00005369"/>
    </source>
</evidence>
<dbReference type="PANTHER" id="PTHR11579:SF0">
    <property type="entry name" value="PROTEIN-L-ISOASPARTATE(D-ASPARTATE) O-METHYLTRANSFERASE"/>
    <property type="match status" value="1"/>
</dbReference>
<keyword evidence="13" id="KW-1185">Reference proteome</keyword>
<dbReference type="GO" id="GO:0032259">
    <property type="term" value="P:methylation"/>
    <property type="evidence" value="ECO:0007669"/>
    <property type="project" value="UniProtKB-KW"/>
</dbReference>
<name>A0A9W6UWW0_9ACTN</name>
<keyword evidence="8" id="KW-0949">S-adenosyl-L-methionine</keyword>
<dbReference type="EMBL" id="BSRZ01000004">
    <property type="protein sequence ID" value="GLW64085.1"/>
    <property type="molecule type" value="Genomic_DNA"/>
</dbReference>
<dbReference type="GO" id="GO:0004719">
    <property type="term" value="F:protein-L-isoaspartate (D-aspartate) O-methyltransferase activity"/>
    <property type="evidence" value="ECO:0007669"/>
    <property type="project" value="UniProtKB-EC"/>
</dbReference>
<dbReference type="GO" id="GO:0005737">
    <property type="term" value="C:cytoplasm"/>
    <property type="evidence" value="ECO:0007669"/>
    <property type="project" value="UniProtKB-SubCell"/>
</dbReference>
<dbReference type="InterPro" id="IPR029063">
    <property type="entry name" value="SAM-dependent_MTases_sf"/>
</dbReference>
<keyword evidence="7" id="KW-0808">Transferase</keyword>
<evidence type="ECO:0000256" key="1">
    <source>
        <dbReference type="ARBA" id="ARBA00004496"/>
    </source>
</evidence>
<keyword evidence="6" id="KW-0489">Methyltransferase</keyword>
<comment type="caution">
    <text evidence="12">The sequence shown here is derived from an EMBL/GenBank/DDBJ whole genome shotgun (WGS) entry which is preliminary data.</text>
</comment>